<dbReference type="InterPro" id="IPR032716">
    <property type="entry name" value="ACC_epsilon"/>
</dbReference>
<protein>
    <submittedName>
        <fullName evidence="1">Uncharacterized protein</fullName>
    </submittedName>
</protein>
<dbReference type="GO" id="GO:0004658">
    <property type="term" value="F:propionyl-CoA carboxylase activity"/>
    <property type="evidence" value="ECO:0007669"/>
    <property type="project" value="InterPro"/>
</dbReference>
<dbReference type="HOGENOM" id="CLU_2439077_0_0_11"/>
<evidence type="ECO:0000313" key="1">
    <source>
        <dbReference type="EMBL" id="EFV13193.1"/>
    </source>
</evidence>
<dbReference type="Proteomes" id="UP000004816">
    <property type="component" value="Unassembled WGS sequence"/>
</dbReference>
<dbReference type="EMBL" id="ACZI02000002">
    <property type="protein sequence ID" value="EFV13193.1"/>
    <property type="molecule type" value="Genomic_DNA"/>
</dbReference>
<dbReference type="GO" id="GO:0003989">
    <property type="term" value="F:acetyl-CoA carboxylase activity"/>
    <property type="evidence" value="ECO:0007669"/>
    <property type="project" value="InterPro"/>
</dbReference>
<gene>
    <name evidence="1" type="ORF">HMPREF9336_01962</name>
</gene>
<proteinExistence type="predicted"/>
<organism evidence="1 2">
    <name type="scientific">Segniliparus rugosus (strain ATCC BAA-974 / DSM 45345 / CCUG 50838 / CIP 108380 / JCM 13579 / CDC 945)</name>
    <dbReference type="NCBI Taxonomy" id="679197"/>
    <lineage>
        <taxon>Bacteria</taxon>
        <taxon>Bacillati</taxon>
        <taxon>Actinomycetota</taxon>
        <taxon>Actinomycetes</taxon>
        <taxon>Mycobacteriales</taxon>
        <taxon>Segniliparaceae</taxon>
        <taxon>Segniliparus</taxon>
    </lineage>
</organism>
<reference evidence="1 2" key="1">
    <citation type="journal article" date="2011" name="Stand. Genomic Sci.">
        <title>High quality draft genome sequence of Segniliparus rugosus CDC 945(T)= (ATCC BAA-974(T)).</title>
        <authorList>
            <person name="Earl A.M."/>
            <person name="Desjardins C.A."/>
            <person name="Fitzgerald M.G."/>
            <person name="Arachchi H.M."/>
            <person name="Zeng Q."/>
            <person name="Mehta T."/>
            <person name="Griggs A."/>
            <person name="Birren B.W."/>
            <person name="Toney N.C."/>
            <person name="Carr J."/>
            <person name="Posey J."/>
            <person name="Butler W.R."/>
        </authorList>
    </citation>
    <scope>NUCLEOTIDE SEQUENCE [LARGE SCALE GENOMIC DNA]</scope>
    <source>
        <strain evidence="2">ATCC BAA-974 / DSM 45345 / CCUG 50838 / CIP 108380 / JCM 13579 / CDC 945</strain>
    </source>
</reference>
<dbReference type="AlphaFoldDB" id="E5XR40"/>
<accession>E5XR40</accession>
<comment type="caution">
    <text evidence="1">The sequence shown here is derived from an EMBL/GenBank/DDBJ whole genome shotgun (WGS) entry which is preliminary data.</text>
</comment>
<dbReference type="Pfam" id="PF13822">
    <property type="entry name" value="ACC_epsilon"/>
    <property type="match status" value="1"/>
</dbReference>
<sequence>MRVTITPPLRDYYNDMTASIAVPHTPEERNRGPIDFTVVKGNPTDEEVAALSAVLAELWAKRLWERDTRRHPRDLWRAGDSQLSYIPGGLPQSFIKDTPPAWRGA</sequence>
<dbReference type="STRING" id="679197.HMPREF9336_01962"/>
<evidence type="ECO:0000313" key="2">
    <source>
        <dbReference type="Proteomes" id="UP000004816"/>
    </source>
</evidence>
<name>E5XR40_SEGRC</name>
<keyword evidence="2" id="KW-1185">Reference proteome</keyword>